<keyword evidence="2" id="KW-1185">Reference proteome</keyword>
<dbReference type="AlphaFoldDB" id="A0AAV4RGX3"/>
<gene>
    <name evidence="1" type="ORF">CEXT_713691</name>
</gene>
<proteinExistence type="predicted"/>
<name>A0AAV4RGX3_CAEEX</name>
<sequence>MTESEMHLHSLEAAFFKVRCLEAQKQDRFFDPPIYNPNKEFGSLGNKSKDPLIRMRWNFAGRKYIQGFKVFMIRQTGIRRLFVVLSVNSCSRNFHFLHGHLGESSYCSLAWPERPTFHFPAVRSDLDLSVVQSRCFVKQL</sequence>
<comment type="caution">
    <text evidence="1">The sequence shown here is derived from an EMBL/GenBank/DDBJ whole genome shotgun (WGS) entry which is preliminary data.</text>
</comment>
<protein>
    <submittedName>
        <fullName evidence="1">Uncharacterized protein</fullName>
    </submittedName>
</protein>
<dbReference type="Proteomes" id="UP001054945">
    <property type="component" value="Unassembled WGS sequence"/>
</dbReference>
<reference evidence="1 2" key="1">
    <citation type="submission" date="2021-06" db="EMBL/GenBank/DDBJ databases">
        <title>Caerostris extrusa draft genome.</title>
        <authorList>
            <person name="Kono N."/>
            <person name="Arakawa K."/>
        </authorList>
    </citation>
    <scope>NUCLEOTIDE SEQUENCE [LARGE SCALE GENOMIC DNA]</scope>
</reference>
<accession>A0AAV4RGX3</accession>
<dbReference type="EMBL" id="BPLR01007843">
    <property type="protein sequence ID" value="GIY20146.1"/>
    <property type="molecule type" value="Genomic_DNA"/>
</dbReference>
<evidence type="ECO:0000313" key="1">
    <source>
        <dbReference type="EMBL" id="GIY20146.1"/>
    </source>
</evidence>
<organism evidence="1 2">
    <name type="scientific">Caerostris extrusa</name>
    <name type="common">Bark spider</name>
    <name type="synonym">Caerostris bankana</name>
    <dbReference type="NCBI Taxonomy" id="172846"/>
    <lineage>
        <taxon>Eukaryota</taxon>
        <taxon>Metazoa</taxon>
        <taxon>Ecdysozoa</taxon>
        <taxon>Arthropoda</taxon>
        <taxon>Chelicerata</taxon>
        <taxon>Arachnida</taxon>
        <taxon>Araneae</taxon>
        <taxon>Araneomorphae</taxon>
        <taxon>Entelegynae</taxon>
        <taxon>Araneoidea</taxon>
        <taxon>Araneidae</taxon>
        <taxon>Caerostris</taxon>
    </lineage>
</organism>
<evidence type="ECO:0000313" key="2">
    <source>
        <dbReference type="Proteomes" id="UP001054945"/>
    </source>
</evidence>